<keyword evidence="5" id="KW-1185">Reference proteome</keyword>
<evidence type="ECO:0000256" key="1">
    <source>
        <dbReference type="SAM" id="MobiDB-lite"/>
    </source>
</evidence>
<evidence type="ECO:0000313" key="4">
    <source>
        <dbReference type="EMBL" id="SDY05308.1"/>
    </source>
</evidence>
<evidence type="ECO:0000259" key="3">
    <source>
        <dbReference type="Pfam" id="PF20182"/>
    </source>
</evidence>
<sequence length="370" mass="39933">MIIGVLFPFAAVFSAIGLLYKLGHLRRNPRDPALIALCLVFAATTIGFTVSTPSVAKVIATAIGFTGGTFVVGTSLVLLLVTSEQILLTYWTTDGRDAKRKVWTHLITGGSVVLGLILLFVLAKRATGGLPPVFLDSPYFDVYVLGYVIAYVIAEIRIARLCHRHAKNAERRSLRIGLFTVAVGAVLTLGNGLSRAGDVLAVHIGLDMSVADQLGGLFGGIGAMLKLTGWLIPGIAPSAGWLASYRDHLRLRPLWLALVEAYPHIALDGPKPLAADLLSVRDMKFKTYRRVIEIRDGILALRPYLDGRDDLDARGEAARIKAALASRQAPGHSEESPDRVGGSDIASDRRWLVQVAKAFDSKLPALEVQR</sequence>
<dbReference type="STRING" id="589385.SAMN05421504_104352"/>
<feature type="region of interest" description="Disordered" evidence="1">
    <location>
        <begin position="324"/>
        <end position="344"/>
    </location>
</feature>
<accession>A0A1H3GRP0</accession>
<keyword evidence="2" id="KW-1133">Transmembrane helix</keyword>
<protein>
    <recommendedName>
        <fullName evidence="3">DUF6545 domain-containing protein</fullName>
    </recommendedName>
</protein>
<feature type="transmembrane region" description="Helical" evidence="2">
    <location>
        <begin position="6"/>
        <end position="22"/>
    </location>
</feature>
<evidence type="ECO:0000256" key="2">
    <source>
        <dbReference type="SAM" id="Phobius"/>
    </source>
</evidence>
<dbReference type="Pfam" id="PF20182">
    <property type="entry name" value="DUF6545"/>
    <property type="match status" value="1"/>
</dbReference>
<feature type="domain" description="DUF6545" evidence="3">
    <location>
        <begin position="241"/>
        <end position="361"/>
    </location>
</feature>
<feature type="transmembrane region" description="Helical" evidence="2">
    <location>
        <begin position="142"/>
        <end position="162"/>
    </location>
</feature>
<feature type="transmembrane region" description="Helical" evidence="2">
    <location>
        <begin position="58"/>
        <end position="81"/>
    </location>
</feature>
<dbReference type="NCBIfam" id="NF042915">
    <property type="entry name" value="MAB_1171c_fam"/>
    <property type="match status" value="1"/>
</dbReference>
<organism evidence="4 5">
    <name type="scientific">Amycolatopsis xylanica</name>
    <dbReference type="NCBI Taxonomy" id="589385"/>
    <lineage>
        <taxon>Bacteria</taxon>
        <taxon>Bacillati</taxon>
        <taxon>Actinomycetota</taxon>
        <taxon>Actinomycetes</taxon>
        <taxon>Pseudonocardiales</taxon>
        <taxon>Pseudonocardiaceae</taxon>
        <taxon>Amycolatopsis</taxon>
    </lineage>
</organism>
<dbReference type="EMBL" id="FNON01000004">
    <property type="protein sequence ID" value="SDY05308.1"/>
    <property type="molecule type" value="Genomic_DNA"/>
</dbReference>
<feature type="transmembrane region" description="Helical" evidence="2">
    <location>
        <begin position="102"/>
        <end position="122"/>
    </location>
</feature>
<feature type="transmembrane region" description="Helical" evidence="2">
    <location>
        <begin position="214"/>
        <end position="243"/>
    </location>
</feature>
<feature type="transmembrane region" description="Helical" evidence="2">
    <location>
        <begin position="174"/>
        <end position="194"/>
    </location>
</feature>
<keyword evidence="2" id="KW-0812">Transmembrane</keyword>
<reference evidence="4 5" key="1">
    <citation type="submission" date="2016-10" db="EMBL/GenBank/DDBJ databases">
        <authorList>
            <person name="de Groot N.N."/>
        </authorList>
    </citation>
    <scope>NUCLEOTIDE SEQUENCE [LARGE SCALE GENOMIC DNA]</scope>
    <source>
        <strain evidence="4 5">CPCC 202699</strain>
    </source>
</reference>
<gene>
    <name evidence="4" type="ORF">SAMN05421504_104352</name>
</gene>
<proteinExistence type="predicted"/>
<evidence type="ECO:0000313" key="5">
    <source>
        <dbReference type="Proteomes" id="UP000199515"/>
    </source>
</evidence>
<dbReference type="Proteomes" id="UP000199515">
    <property type="component" value="Unassembled WGS sequence"/>
</dbReference>
<dbReference type="OrthoDB" id="3685619at2"/>
<dbReference type="InterPro" id="IPR046675">
    <property type="entry name" value="DUF6545"/>
</dbReference>
<dbReference type="AlphaFoldDB" id="A0A1H3GRP0"/>
<dbReference type="InterPro" id="IPR050039">
    <property type="entry name" value="MAB_1171c-like"/>
</dbReference>
<keyword evidence="2" id="KW-0472">Membrane</keyword>
<name>A0A1H3GRP0_9PSEU</name>
<feature type="transmembrane region" description="Helical" evidence="2">
    <location>
        <begin position="34"/>
        <end position="52"/>
    </location>
</feature>
<dbReference type="RefSeq" id="WP_091291170.1">
    <property type="nucleotide sequence ID" value="NZ_FNON01000004.1"/>
</dbReference>